<dbReference type="KEGG" id="blag:BLTE_31640"/>
<evidence type="ECO:0000256" key="1">
    <source>
        <dbReference type="ARBA" id="ARBA00022723"/>
    </source>
</evidence>
<name>A0A348G4J6_9HYPH</name>
<keyword evidence="1" id="KW-0479">Metal-binding</keyword>
<dbReference type="AlphaFoldDB" id="A0A348G4J6"/>
<accession>A0A348G4J6</accession>
<gene>
    <name evidence="3" type="ORF">BLTE_31640</name>
</gene>
<dbReference type="InterPro" id="IPR014710">
    <property type="entry name" value="RmlC-like_jellyroll"/>
</dbReference>
<evidence type="ECO:0000313" key="3">
    <source>
        <dbReference type="EMBL" id="BBF94479.1"/>
    </source>
</evidence>
<dbReference type="InterPro" id="IPR051610">
    <property type="entry name" value="GPI/OXD"/>
</dbReference>
<reference evidence="3 4" key="1">
    <citation type="submission" date="2018-08" db="EMBL/GenBank/DDBJ databases">
        <title>Complete genome sequencing of Blastochloris tepida GI.</title>
        <authorList>
            <person name="Tsukatani Y."/>
            <person name="Mori H."/>
        </authorList>
    </citation>
    <scope>NUCLEOTIDE SEQUENCE [LARGE SCALE GENOMIC DNA]</scope>
    <source>
        <strain evidence="3 4">GI</strain>
    </source>
</reference>
<sequence length="152" mass="16797">MKKTLADIPPRTGTIYPPPFDRVTAGRAKFALGDAFGLSQFGVNLTELAPGAASALRHWHSDEDEFVYVLDGELVLIDETGEEVLRPGDFVGFKAGVANGHHFVNRSDRPARYLEVGTRATERDHVSYPDDDFAIHPVDGKRVLFRKDGSRC</sequence>
<dbReference type="PANTHER" id="PTHR35848">
    <property type="entry name" value="OXALATE-BINDING PROTEIN"/>
    <property type="match status" value="1"/>
</dbReference>
<organism evidence="3 4">
    <name type="scientific">Blastochloris tepida</name>
    <dbReference type="NCBI Taxonomy" id="2233851"/>
    <lineage>
        <taxon>Bacteria</taxon>
        <taxon>Pseudomonadati</taxon>
        <taxon>Pseudomonadota</taxon>
        <taxon>Alphaproteobacteria</taxon>
        <taxon>Hyphomicrobiales</taxon>
        <taxon>Blastochloridaceae</taxon>
        <taxon>Blastochloris</taxon>
    </lineage>
</organism>
<evidence type="ECO:0000259" key="2">
    <source>
        <dbReference type="Pfam" id="PF07883"/>
    </source>
</evidence>
<dbReference type="Pfam" id="PF07883">
    <property type="entry name" value="Cupin_2"/>
    <property type="match status" value="1"/>
</dbReference>
<dbReference type="RefSeq" id="WP_126401573.1">
    <property type="nucleotide sequence ID" value="NZ_AP018907.1"/>
</dbReference>
<dbReference type="OrthoDB" id="5290459at2"/>
<protein>
    <submittedName>
        <fullName evidence="3">Transcriptional regulator</fullName>
    </submittedName>
</protein>
<dbReference type="Proteomes" id="UP000266934">
    <property type="component" value="Chromosome"/>
</dbReference>
<dbReference type="SUPFAM" id="SSF51182">
    <property type="entry name" value="RmlC-like cupins"/>
    <property type="match status" value="1"/>
</dbReference>
<dbReference type="InterPro" id="IPR013096">
    <property type="entry name" value="Cupin_2"/>
</dbReference>
<dbReference type="CDD" id="cd02224">
    <property type="entry name" value="cupin_SPO2919-like"/>
    <property type="match status" value="1"/>
</dbReference>
<evidence type="ECO:0000313" key="4">
    <source>
        <dbReference type="Proteomes" id="UP000266934"/>
    </source>
</evidence>
<keyword evidence="4" id="KW-1185">Reference proteome</keyword>
<dbReference type="EMBL" id="AP018907">
    <property type="protein sequence ID" value="BBF94479.1"/>
    <property type="molecule type" value="Genomic_DNA"/>
</dbReference>
<dbReference type="Gene3D" id="2.60.120.10">
    <property type="entry name" value="Jelly Rolls"/>
    <property type="match status" value="1"/>
</dbReference>
<feature type="domain" description="Cupin type-2" evidence="2">
    <location>
        <begin position="45"/>
        <end position="116"/>
    </location>
</feature>
<dbReference type="InterPro" id="IPR011051">
    <property type="entry name" value="RmlC_Cupin_sf"/>
</dbReference>
<proteinExistence type="predicted"/>
<dbReference type="PANTHER" id="PTHR35848:SF9">
    <property type="entry name" value="SLL1358 PROTEIN"/>
    <property type="match status" value="1"/>
</dbReference>
<dbReference type="GO" id="GO:0046872">
    <property type="term" value="F:metal ion binding"/>
    <property type="evidence" value="ECO:0007669"/>
    <property type="project" value="UniProtKB-KW"/>
</dbReference>